<dbReference type="Pfam" id="PF00441">
    <property type="entry name" value="Acyl-CoA_dh_1"/>
    <property type="match status" value="1"/>
</dbReference>
<proteinExistence type="inferred from homology"/>
<keyword evidence="5" id="KW-0560">Oxidoreductase</keyword>
<dbReference type="InterPro" id="IPR009100">
    <property type="entry name" value="AcylCoA_DH/oxidase_NM_dom_sf"/>
</dbReference>
<dbReference type="SUPFAM" id="SSF56645">
    <property type="entry name" value="Acyl-CoA dehydrogenase NM domain-like"/>
    <property type="match status" value="1"/>
</dbReference>
<dbReference type="PANTHER" id="PTHR43884">
    <property type="entry name" value="ACYL-COA DEHYDROGENASE"/>
    <property type="match status" value="1"/>
</dbReference>
<dbReference type="InterPro" id="IPR006089">
    <property type="entry name" value="Acyl-CoA_DH_CS"/>
</dbReference>
<evidence type="ECO:0000259" key="7">
    <source>
        <dbReference type="Pfam" id="PF02770"/>
    </source>
</evidence>
<dbReference type="InterPro" id="IPR009075">
    <property type="entry name" value="AcylCo_DH/oxidase_C"/>
</dbReference>
<dbReference type="PROSITE" id="PS00073">
    <property type="entry name" value="ACYL_COA_DH_2"/>
    <property type="match status" value="1"/>
</dbReference>
<sequence>MNLSISSSEQTELDLLKRSVETFCKQEVAPYYSTWEEKGMVPREFWNKLGEQGFLLAEVPEEYGGLGASFLYSTTIIESFCRHGYSSIAANLSVHDTILANYFLQYGTEEQKKYYLPRMISGELVGAIAMTEPGAGSDLQRINTTANFDEGLNGYVLNGSKTFITNGQHCDFAIVVAKTKSDVKPSKGISLFIVDTRKNGFTKGKNLEKIGLHACDTSELYFEDILLDDRDILGEVNQGFSILMNELPRERLIVANCAVACMEGVLTDTVTYVKERELFGTTLDQFQHTQFTLAELQTKVRVQRSFANECTTGCIEGNLDTATASMAKLSCTEVQGEVIDRCLQLFGGYGYMLEYPVARAYADARVQRIYGGTSEVMKLIISRELLSK</sequence>
<keyword evidence="3 5" id="KW-0285">Flavoprotein</keyword>
<dbReference type="SUPFAM" id="SSF47203">
    <property type="entry name" value="Acyl-CoA dehydrogenase C-terminal domain-like"/>
    <property type="match status" value="1"/>
</dbReference>
<name>A0ABQ5TMM7_9BACI</name>
<evidence type="ECO:0000256" key="5">
    <source>
        <dbReference type="RuleBase" id="RU362125"/>
    </source>
</evidence>
<dbReference type="InterPro" id="IPR006091">
    <property type="entry name" value="Acyl-CoA_Oxase/DH_mid-dom"/>
</dbReference>
<feature type="domain" description="Acyl-CoA oxidase/dehydrogenase middle" evidence="7">
    <location>
        <begin position="127"/>
        <end position="224"/>
    </location>
</feature>
<organism evidence="9 10">
    <name type="scientific">Oceanobacillus kimchii</name>
    <dbReference type="NCBI Taxonomy" id="746691"/>
    <lineage>
        <taxon>Bacteria</taxon>
        <taxon>Bacillati</taxon>
        <taxon>Bacillota</taxon>
        <taxon>Bacilli</taxon>
        <taxon>Bacillales</taxon>
        <taxon>Bacillaceae</taxon>
        <taxon>Oceanobacillus</taxon>
    </lineage>
</organism>
<evidence type="ECO:0000256" key="1">
    <source>
        <dbReference type="ARBA" id="ARBA00001974"/>
    </source>
</evidence>
<gene>
    <name evidence="9" type="ORF">MACH08_31040</name>
</gene>
<evidence type="ECO:0000256" key="4">
    <source>
        <dbReference type="ARBA" id="ARBA00022827"/>
    </source>
</evidence>
<dbReference type="Gene3D" id="2.40.110.10">
    <property type="entry name" value="Butyryl-CoA Dehydrogenase, subunit A, domain 2"/>
    <property type="match status" value="1"/>
</dbReference>
<evidence type="ECO:0000259" key="6">
    <source>
        <dbReference type="Pfam" id="PF00441"/>
    </source>
</evidence>
<comment type="caution">
    <text evidence="9">The sequence shown here is derived from an EMBL/GenBank/DDBJ whole genome shotgun (WGS) entry which is preliminary data.</text>
</comment>
<dbReference type="Gene3D" id="1.20.140.10">
    <property type="entry name" value="Butyryl-CoA Dehydrogenase, subunit A, domain 3"/>
    <property type="match status" value="1"/>
</dbReference>
<evidence type="ECO:0000313" key="9">
    <source>
        <dbReference type="EMBL" id="GLO67320.1"/>
    </source>
</evidence>
<keyword evidence="10" id="KW-1185">Reference proteome</keyword>
<dbReference type="EMBL" id="BSKO01000001">
    <property type="protein sequence ID" value="GLO67320.1"/>
    <property type="molecule type" value="Genomic_DNA"/>
</dbReference>
<accession>A0ABQ5TMM7</accession>
<dbReference type="InterPro" id="IPR037069">
    <property type="entry name" value="AcylCoA_DH/ox_N_sf"/>
</dbReference>
<dbReference type="RefSeq" id="WP_215064577.1">
    <property type="nucleotide sequence ID" value="NZ_BSKO01000001.1"/>
</dbReference>
<comment type="similarity">
    <text evidence="2 5">Belongs to the acyl-CoA dehydrogenase family.</text>
</comment>
<feature type="domain" description="Acyl-CoA dehydrogenase/oxidase N-terminal" evidence="8">
    <location>
        <begin position="12"/>
        <end position="123"/>
    </location>
</feature>
<protein>
    <submittedName>
        <fullName evidence="9">Acyl-CoA dehydrogenase</fullName>
    </submittedName>
</protein>
<dbReference type="InterPro" id="IPR046373">
    <property type="entry name" value="Acyl-CoA_Oxase/DH_mid-dom_sf"/>
</dbReference>
<dbReference type="InterPro" id="IPR013786">
    <property type="entry name" value="AcylCoA_DH/ox_N"/>
</dbReference>
<dbReference type="Pfam" id="PF02771">
    <property type="entry name" value="Acyl-CoA_dh_N"/>
    <property type="match status" value="1"/>
</dbReference>
<keyword evidence="4 5" id="KW-0274">FAD</keyword>
<evidence type="ECO:0000313" key="10">
    <source>
        <dbReference type="Proteomes" id="UP001275436"/>
    </source>
</evidence>
<comment type="cofactor">
    <cofactor evidence="1 5">
        <name>FAD</name>
        <dbReference type="ChEBI" id="CHEBI:57692"/>
    </cofactor>
</comment>
<dbReference type="Gene3D" id="1.10.540.10">
    <property type="entry name" value="Acyl-CoA dehydrogenase/oxidase, N-terminal domain"/>
    <property type="match status" value="1"/>
</dbReference>
<reference evidence="9 10" key="1">
    <citation type="submission" date="2023-02" db="EMBL/GenBank/DDBJ databases">
        <title>Oceanobacillus kimchii IFOP_LL358 isolated form Alexandrium catenella lab strain.</title>
        <authorList>
            <person name="Gajardo G."/>
            <person name="Ueki S."/>
            <person name="Maruyama F."/>
        </authorList>
    </citation>
    <scope>NUCLEOTIDE SEQUENCE [LARGE SCALE GENOMIC DNA]</scope>
    <source>
        <strain evidence="9 10">IFOP_LL358</strain>
    </source>
</reference>
<dbReference type="InterPro" id="IPR036250">
    <property type="entry name" value="AcylCo_DH-like_C"/>
</dbReference>
<evidence type="ECO:0000259" key="8">
    <source>
        <dbReference type="Pfam" id="PF02771"/>
    </source>
</evidence>
<evidence type="ECO:0000256" key="3">
    <source>
        <dbReference type="ARBA" id="ARBA00022630"/>
    </source>
</evidence>
<dbReference type="Proteomes" id="UP001275436">
    <property type="component" value="Unassembled WGS sequence"/>
</dbReference>
<dbReference type="PANTHER" id="PTHR43884:SF12">
    <property type="entry name" value="ISOVALERYL-COA DEHYDROGENASE, MITOCHONDRIAL-RELATED"/>
    <property type="match status" value="1"/>
</dbReference>
<evidence type="ECO:0000256" key="2">
    <source>
        <dbReference type="ARBA" id="ARBA00009347"/>
    </source>
</evidence>
<feature type="domain" description="Acyl-CoA dehydrogenase/oxidase C-terminal" evidence="6">
    <location>
        <begin position="237"/>
        <end position="385"/>
    </location>
</feature>
<dbReference type="Pfam" id="PF02770">
    <property type="entry name" value="Acyl-CoA_dh_M"/>
    <property type="match status" value="1"/>
</dbReference>